<feature type="chain" id="PRO_5022694234" evidence="1">
    <location>
        <begin position="22"/>
        <end position="358"/>
    </location>
</feature>
<sequence>MPKVAALALLGLLAPFQLTDGAMIPRQTTDFGVCTNPTIMYVQDQDGMLGYGYKPSNTNDFPHGATADIATIIDFIRSTLQNACRAPTAAWFLCTTAAAAANGKEGQDAADAFNNVMNRSSPHPRPRKLQRLQFQTAVFDDHLDPIWWFNEYLKADGQPAICDETSHRMPNDHYITFTCEGADSNIVPMMKEALIAVVKDTIDNTTLPNDQRMFMHREGLCWDGHTNLCHITTGYPSTVFPQSVHVAVAIEVPGTDGAGALSGNLRYSITDSSSNNCGMCSYLSTSGGAVSALTSVAQVVMGFSELIVPGIAVASAAVSSSCLTTSKKKAGLVSSLQLMEQSFCSTPPSLSAFTYILI</sequence>
<accession>A0A5C6TDU7</accession>
<evidence type="ECO:0000313" key="2">
    <source>
        <dbReference type="EMBL" id="TXC08923.1"/>
    </source>
</evidence>
<keyword evidence="1" id="KW-0732">Signal</keyword>
<dbReference type="EMBL" id="VMNF01000005">
    <property type="protein sequence ID" value="TXC08923.1"/>
    <property type="molecule type" value="Genomic_DNA"/>
</dbReference>
<proteinExistence type="predicted"/>
<dbReference type="Proteomes" id="UP000321331">
    <property type="component" value="Unassembled WGS sequence"/>
</dbReference>
<reference evidence="2 3" key="1">
    <citation type="submission" date="2019-07" db="EMBL/GenBank/DDBJ databases">
        <title>The First High-Quality Draft Genome Sequence of the Causal Agent of the Current Panama Disease Epidemic.</title>
        <authorList>
            <person name="Warmington R.J."/>
            <person name="Kay W."/>
            <person name="Jeffries A."/>
            <person name="Bebber D."/>
            <person name="Moore K."/>
            <person name="Studholme D.J."/>
        </authorList>
    </citation>
    <scope>NUCLEOTIDE SEQUENCE [LARGE SCALE GENOMIC DNA]</scope>
    <source>
        <strain evidence="2 3">TR4</strain>
    </source>
</reference>
<comment type="caution">
    <text evidence="2">The sequence shown here is derived from an EMBL/GenBank/DDBJ whole genome shotgun (WGS) entry which is preliminary data.</text>
</comment>
<evidence type="ECO:0000256" key="1">
    <source>
        <dbReference type="SAM" id="SignalP"/>
    </source>
</evidence>
<gene>
    <name evidence="2" type="ORF">FocTR4_00002429</name>
</gene>
<protein>
    <submittedName>
        <fullName evidence="2">Uncharacterized protein</fullName>
    </submittedName>
</protein>
<feature type="signal peptide" evidence="1">
    <location>
        <begin position="1"/>
        <end position="21"/>
    </location>
</feature>
<evidence type="ECO:0000313" key="3">
    <source>
        <dbReference type="Proteomes" id="UP000321331"/>
    </source>
</evidence>
<name>A0A5C6TDU7_FUSOC</name>
<dbReference type="AlphaFoldDB" id="A0A5C6TDU7"/>
<organism evidence="2 3">
    <name type="scientific">Fusarium oxysporum f. sp. cubense</name>
    <dbReference type="NCBI Taxonomy" id="61366"/>
    <lineage>
        <taxon>Eukaryota</taxon>
        <taxon>Fungi</taxon>
        <taxon>Dikarya</taxon>
        <taxon>Ascomycota</taxon>
        <taxon>Pezizomycotina</taxon>
        <taxon>Sordariomycetes</taxon>
        <taxon>Hypocreomycetidae</taxon>
        <taxon>Hypocreales</taxon>
        <taxon>Nectriaceae</taxon>
        <taxon>Fusarium</taxon>
        <taxon>Fusarium oxysporum species complex</taxon>
    </lineage>
</organism>